<organism evidence="1 2">
    <name type="scientific">Aminobacter aganoensis</name>
    <dbReference type="NCBI Taxonomy" id="83264"/>
    <lineage>
        <taxon>Bacteria</taxon>
        <taxon>Pseudomonadati</taxon>
        <taxon>Pseudomonadota</taxon>
        <taxon>Alphaproteobacteria</taxon>
        <taxon>Hyphomicrobiales</taxon>
        <taxon>Phyllobacteriaceae</taxon>
        <taxon>Aminobacter</taxon>
    </lineage>
</organism>
<name>A0A7X0KP59_9HYPH</name>
<proteinExistence type="predicted"/>
<dbReference type="EMBL" id="JACHOU010000033">
    <property type="protein sequence ID" value="MBB6357824.1"/>
    <property type="molecule type" value="Genomic_DNA"/>
</dbReference>
<dbReference type="RefSeq" id="WP_184702735.1">
    <property type="nucleotide sequence ID" value="NZ_BAABEG010000004.1"/>
</dbReference>
<dbReference type="Proteomes" id="UP000536262">
    <property type="component" value="Unassembled WGS sequence"/>
</dbReference>
<keyword evidence="2" id="KW-1185">Reference proteome</keyword>
<sequence>MDATDVWGLVQADLLLPDRFPEIAINPARADGWDAVIGEFIKNAFNGDGTRHNAPSQVEDIEAAYRAFHEH</sequence>
<accession>A0A7X0KP59</accession>
<evidence type="ECO:0000313" key="1">
    <source>
        <dbReference type="EMBL" id="MBB6357824.1"/>
    </source>
</evidence>
<evidence type="ECO:0000313" key="2">
    <source>
        <dbReference type="Proteomes" id="UP000536262"/>
    </source>
</evidence>
<reference evidence="1 2" key="1">
    <citation type="submission" date="2020-08" db="EMBL/GenBank/DDBJ databases">
        <title>Genomic Encyclopedia of Type Strains, Phase IV (KMG-IV): sequencing the most valuable type-strain genomes for metagenomic binning, comparative biology and taxonomic classification.</title>
        <authorList>
            <person name="Goeker M."/>
        </authorList>
    </citation>
    <scope>NUCLEOTIDE SEQUENCE [LARGE SCALE GENOMIC DNA]</scope>
    <source>
        <strain evidence="1 2">DSM 7051</strain>
    </source>
</reference>
<comment type="caution">
    <text evidence="1">The sequence shown here is derived from an EMBL/GenBank/DDBJ whole genome shotgun (WGS) entry which is preliminary data.</text>
</comment>
<protein>
    <submittedName>
        <fullName evidence="1">Uncharacterized protein</fullName>
    </submittedName>
</protein>
<gene>
    <name evidence="1" type="ORF">GGR00_005648</name>
</gene>
<dbReference type="AlphaFoldDB" id="A0A7X0KP59"/>